<feature type="transmembrane region" description="Helical" evidence="1">
    <location>
        <begin position="260"/>
        <end position="279"/>
    </location>
</feature>
<feature type="transmembrane region" description="Helical" evidence="1">
    <location>
        <begin position="309"/>
        <end position="325"/>
    </location>
</feature>
<comment type="caution">
    <text evidence="3">The sequence shown here is derived from an EMBL/GenBank/DDBJ whole genome shotgun (WGS) entry which is preliminary data.</text>
</comment>
<feature type="transmembrane region" description="Helical" evidence="1">
    <location>
        <begin position="37"/>
        <end position="57"/>
    </location>
</feature>
<sequence length="368" mass="40894">MQSKLTEWQTQGLISQEQVDAIHRYEESLPRINWTQIGFLIMGVGTVALGLVALIGYNWHLIPNAAKLSVGFAILFGLAYLIYSPQGRTSVALQNGLISFFGLYCFAMIGLIAQIYNLSGPGYQTGLFWSAITLLIVTCASHIIVPAFWTLVFTTSLLWGCYEWPPVKENLVTHFNFFLIFLLVITLTSRKFFKDTGLQNCLEYSTLVFWVFGILAASLSFGANYKPGVSFTAIIPHLILSLVALTLVQLSILKKIVKTMFSIIIILMAICSYLDFQVIRMDTVLALLGILGLLAGAIAFYAEGWRKMFNLMMVFIAFKIFEIFVQNSTGLLATGLGLSAAGALVLFGVYAWNKNKVVLESRLQELIK</sequence>
<accession>A0A150WMY0</accession>
<dbReference type="AlphaFoldDB" id="A0A150WMY0"/>
<keyword evidence="1" id="KW-0472">Membrane</keyword>
<evidence type="ECO:0000256" key="1">
    <source>
        <dbReference type="SAM" id="Phobius"/>
    </source>
</evidence>
<reference evidence="3 4" key="1">
    <citation type="submission" date="2016-03" db="EMBL/GenBank/DDBJ databases">
        <authorList>
            <person name="Ploux O."/>
        </authorList>
    </citation>
    <scope>NUCLEOTIDE SEQUENCE [LARGE SCALE GENOMIC DNA]</scope>
    <source>
        <strain evidence="3 4">R0</strain>
    </source>
</reference>
<dbReference type="EMBL" id="LUKE01000001">
    <property type="protein sequence ID" value="KYG65555.1"/>
    <property type="molecule type" value="Genomic_DNA"/>
</dbReference>
<feature type="transmembrane region" description="Helical" evidence="1">
    <location>
        <begin position="285"/>
        <end position="302"/>
    </location>
</feature>
<evidence type="ECO:0000259" key="2">
    <source>
        <dbReference type="Pfam" id="PF09925"/>
    </source>
</evidence>
<evidence type="ECO:0000313" key="3">
    <source>
        <dbReference type="EMBL" id="KYG65555.1"/>
    </source>
</evidence>
<dbReference type="InterPro" id="IPR018677">
    <property type="entry name" value="DUF2157"/>
</dbReference>
<evidence type="ECO:0000313" key="4">
    <source>
        <dbReference type="Proteomes" id="UP000075320"/>
    </source>
</evidence>
<feature type="domain" description="DUF2157" evidence="2">
    <location>
        <begin position="7"/>
        <end position="140"/>
    </location>
</feature>
<dbReference type="Proteomes" id="UP000075320">
    <property type="component" value="Unassembled WGS sequence"/>
</dbReference>
<dbReference type="Pfam" id="PF09925">
    <property type="entry name" value="DUF2157"/>
    <property type="match status" value="1"/>
</dbReference>
<name>A0A150WMY0_BDEBC</name>
<feature type="transmembrane region" description="Helical" evidence="1">
    <location>
        <begin position="171"/>
        <end position="189"/>
    </location>
</feature>
<organism evidence="3 4">
    <name type="scientific">Bdellovibrio bacteriovorus</name>
    <dbReference type="NCBI Taxonomy" id="959"/>
    <lineage>
        <taxon>Bacteria</taxon>
        <taxon>Pseudomonadati</taxon>
        <taxon>Bdellovibrionota</taxon>
        <taxon>Bdellovibrionia</taxon>
        <taxon>Bdellovibrionales</taxon>
        <taxon>Pseudobdellovibrionaceae</taxon>
        <taxon>Bdellovibrio</taxon>
    </lineage>
</organism>
<feature type="transmembrane region" description="Helical" evidence="1">
    <location>
        <begin position="201"/>
        <end position="223"/>
    </location>
</feature>
<keyword evidence="1" id="KW-1133">Transmembrane helix</keyword>
<keyword evidence="4" id="KW-1185">Reference proteome</keyword>
<feature type="transmembrane region" description="Helical" evidence="1">
    <location>
        <begin position="128"/>
        <end position="151"/>
    </location>
</feature>
<protein>
    <recommendedName>
        <fullName evidence="2">DUF2157 domain-containing protein</fullName>
    </recommendedName>
</protein>
<feature type="transmembrane region" description="Helical" evidence="1">
    <location>
        <begin position="229"/>
        <end position="248"/>
    </location>
</feature>
<gene>
    <name evidence="3" type="ORF">AZI86_00295</name>
</gene>
<dbReference type="OrthoDB" id="7469499at2"/>
<feature type="transmembrane region" description="Helical" evidence="1">
    <location>
        <begin position="331"/>
        <end position="352"/>
    </location>
</feature>
<proteinExistence type="predicted"/>
<dbReference type="RefSeq" id="WP_061833099.1">
    <property type="nucleotide sequence ID" value="NZ_LUKE01000001.1"/>
</dbReference>
<feature type="transmembrane region" description="Helical" evidence="1">
    <location>
        <begin position="64"/>
        <end position="83"/>
    </location>
</feature>
<feature type="transmembrane region" description="Helical" evidence="1">
    <location>
        <begin position="95"/>
        <end position="116"/>
    </location>
</feature>
<keyword evidence="1" id="KW-0812">Transmembrane</keyword>